<proteinExistence type="predicted"/>
<dbReference type="Proteomes" id="UP000294567">
    <property type="component" value="Unassembled WGS sequence"/>
</dbReference>
<dbReference type="AlphaFoldDB" id="A0A4R3KXS2"/>
<dbReference type="GO" id="GO:0016209">
    <property type="term" value="F:antioxidant activity"/>
    <property type="evidence" value="ECO:0007669"/>
    <property type="project" value="InterPro"/>
</dbReference>
<comment type="caution">
    <text evidence="2">The sequence shown here is derived from an EMBL/GenBank/DDBJ whole genome shotgun (WGS) entry which is preliminary data.</text>
</comment>
<feature type="domain" description="Alkyl hydroperoxide reductase subunit C/ Thiol specific antioxidant" evidence="1">
    <location>
        <begin position="10"/>
        <end position="47"/>
    </location>
</feature>
<sequence>MNENRCLTLGMKAPDFYAQSTFGPLKLSDFAGKWVVLFSHPGDFTPV</sequence>
<accession>A0A4R3KXS2</accession>
<name>A0A4R3KXS2_9FIRM</name>
<evidence type="ECO:0000259" key="1">
    <source>
        <dbReference type="Pfam" id="PF00578"/>
    </source>
</evidence>
<evidence type="ECO:0000313" key="3">
    <source>
        <dbReference type="Proteomes" id="UP000294567"/>
    </source>
</evidence>
<dbReference type="EMBL" id="SMAE01000004">
    <property type="protein sequence ID" value="TCS90515.1"/>
    <property type="molecule type" value="Genomic_DNA"/>
</dbReference>
<dbReference type="SUPFAM" id="SSF52833">
    <property type="entry name" value="Thioredoxin-like"/>
    <property type="match status" value="1"/>
</dbReference>
<organism evidence="2 3">
    <name type="scientific">Keratinibaculum paraultunense</name>
    <dbReference type="NCBI Taxonomy" id="1278232"/>
    <lineage>
        <taxon>Bacteria</taxon>
        <taxon>Bacillati</taxon>
        <taxon>Bacillota</taxon>
        <taxon>Tissierellia</taxon>
        <taxon>Tissierellales</taxon>
        <taxon>Tepidimicrobiaceae</taxon>
        <taxon>Keratinibaculum</taxon>
    </lineage>
</organism>
<reference evidence="2 3" key="1">
    <citation type="submission" date="2019-03" db="EMBL/GenBank/DDBJ databases">
        <title>Genomic Encyclopedia of Type Strains, Phase IV (KMG-IV): sequencing the most valuable type-strain genomes for metagenomic binning, comparative biology and taxonomic classification.</title>
        <authorList>
            <person name="Goeker M."/>
        </authorList>
    </citation>
    <scope>NUCLEOTIDE SEQUENCE [LARGE SCALE GENOMIC DNA]</scope>
    <source>
        <strain evidence="2 3">DSM 26752</strain>
    </source>
</reference>
<dbReference type="GO" id="GO:0016491">
    <property type="term" value="F:oxidoreductase activity"/>
    <property type="evidence" value="ECO:0007669"/>
    <property type="project" value="InterPro"/>
</dbReference>
<gene>
    <name evidence="2" type="ORF">EDD65_10456</name>
</gene>
<dbReference type="InterPro" id="IPR036249">
    <property type="entry name" value="Thioredoxin-like_sf"/>
</dbReference>
<protein>
    <submittedName>
        <fullName evidence="2">AhpC/TSA family protein</fullName>
    </submittedName>
</protein>
<dbReference type="InterPro" id="IPR000866">
    <property type="entry name" value="AhpC/TSA"/>
</dbReference>
<evidence type="ECO:0000313" key="2">
    <source>
        <dbReference type="EMBL" id="TCS90515.1"/>
    </source>
</evidence>
<dbReference type="Pfam" id="PF00578">
    <property type="entry name" value="AhpC-TSA"/>
    <property type="match status" value="1"/>
</dbReference>
<keyword evidence="3" id="KW-1185">Reference proteome</keyword>
<dbReference type="Gene3D" id="3.40.30.10">
    <property type="entry name" value="Glutaredoxin"/>
    <property type="match status" value="1"/>
</dbReference>